<dbReference type="InterPro" id="IPR038404">
    <property type="entry name" value="TRAP_DctP_sf"/>
</dbReference>
<keyword evidence="3" id="KW-1185">Reference proteome</keyword>
<dbReference type="InterPro" id="IPR006311">
    <property type="entry name" value="TAT_signal"/>
</dbReference>
<sequence length="352" mass="39206">MTDALRRRALLSGAAALAAPAVLRIPRAEAQEVTLRLHHFLPAVSNVHRHFLQPWARKVQEESGNRLRIQIFPAMQLGGAPPQLYDQARDGVADIIWTLPGNTPGRFPRIEVIELPFVAHKRASVNARVTQELFEKHMRDEFRETHIIAAWAHDHGLIHARREVRTMEDLRGLKLRFPTRMAGEGLRALGATAIGLPIPQVPEALTQGVIDGAVVPWEVVPAIRLQEMVRHHTEIPGSPTFYTTSFVLAMNKPRYDSLPADLRRVLDANSGQAAAAMAAKVWDEQGPAVEAQVRRRGNHIVEITAEEKARWQRATQPVVDTWIAQMRERGIDGGALLEEARALIARYGQGVA</sequence>
<dbReference type="Gene3D" id="3.40.190.170">
    <property type="entry name" value="Bacterial extracellular solute-binding protein, family 7"/>
    <property type="match status" value="1"/>
</dbReference>
<accession>A0ABS7F0P6</accession>
<evidence type="ECO:0000313" key="3">
    <source>
        <dbReference type="Proteomes" id="UP001519924"/>
    </source>
</evidence>
<evidence type="ECO:0000313" key="2">
    <source>
        <dbReference type="EMBL" id="MBW8268330.1"/>
    </source>
</evidence>
<reference evidence="2 3" key="1">
    <citation type="submission" date="2021-08" db="EMBL/GenBank/DDBJ databases">
        <title>Caldovatus sediminis gen. nov., sp. nov., a moderately thermophilic bacterium isolated from a hot spring.</title>
        <authorList>
            <person name="Hu C.-J."/>
            <person name="Li W.-J."/>
            <person name="Xian W.-D."/>
        </authorList>
    </citation>
    <scope>NUCLEOTIDE SEQUENCE [LARGE SCALE GENOMIC DNA]</scope>
    <source>
        <strain evidence="2 3">SYSU G05006</strain>
    </source>
</reference>
<dbReference type="CDD" id="cd13665">
    <property type="entry name" value="PBP2_TRAP_Dctp3_4"/>
    <property type="match status" value="1"/>
</dbReference>
<dbReference type="InterPro" id="IPR018389">
    <property type="entry name" value="DctP_fam"/>
</dbReference>
<keyword evidence="1" id="KW-0732">Signal</keyword>
<organism evidence="2 3">
    <name type="scientific">Caldovatus aquaticus</name>
    <dbReference type="NCBI Taxonomy" id="2865671"/>
    <lineage>
        <taxon>Bacteria</taxon>
        <taxon>Pseudomonadati</taxon>
        <taxon>Pseudomonadota</taxon>
        <taxon>Alphaproteobacteria</taxon>
        <taxon>Acetobacterales</taxon>
        <taxon>Roseomonadaceae</taxon>
        <taxon>Caldovatus</taxon>
    </lineage>
</organism>
<dbReference type="Proteomes" id="UP001519924">
    <property type="component" value="Unassembled WGS sequence"/>
</dbReference>
<dbReference type="Pfam" id="PF03480">
    <property type="entry name" value="DctP"/>
    <property type="match status" value="1"/>
</dbReference>
<protein>
    <submittedName>
        <fullName evidence="2">TRAP transporter substrate-binding protein</fullName>
    </submittedName>
</protein>
<gene>
    <name evidence="2" type="ORF">K1J50_02410</name>
</gene>
<comment type="caution">
    <text evidence="2">The sequence shown here is derived from an EMBL/GenBank/DDBJ whole genome shotgun (WGS) entry which is preliminary data.</text>
</comment>
<dbReference type="PANTHER" id="PTHR33376">
    <property type="match status" value="1"/>
</dbReference>
<dbReference type="NCBIfam" id="NF037995">
    <property type="entry name" value="TRAP_S1"/>
    <property type="match status" value="1"/>
</dbReference>
<name>A0ABS7F0P6_9PROT</name>
<dbReference type="PROSITE" id="PS51318">
    <property type="entry name" value="TAT"/>
    <property type="match status" value="1"/>
</dbReference>
<dbReference type="RefSeq" id="WP_220115837.1">
    <property type="nucleotide sequence ID" value="NZ_JAHZUY010000003.1"/>
</dbReference>
<dbReference type="PANTHER" id="PTHR33376:SF15">
    <property type="entry name" value="BLL6794 PROTEIN"/>
    <property type="match status" value="1"/>
</dbReference>
<dbReference type="EMBL" id="JAHZUY010000003">
    <property type="protein sequence ID" value="MBW8268330.1"/>
    <property type="molecule type" value="Genomic_DNA"/>
</dbReference>
<evidence type="ECO:0000256" key="1">
    <source>
        <dbReference type="ARBA" id="ARBA00022729"/>
    </source>
</evidence>
<proteinExistence type="predicted"/>